<dbReference type="NCBIfam" id="NF047446">
    <property type="entry name" value="barrel_OmpL47"/>
    <property type="match status" value="1"/>
</dbReference>
<dbReference type="InterPro" id="IPR008969">
    <property type="entry name" value="CarboxyPept-like_regulatory"/>
</dbReference>
<dbReference type="InterPro" id="IPR058094">
    <property type="entry name" value="Ig-like_OmpL47-like"/>
</dbReference>
<proteinExistence type="predicted"/>
<feature type="chain" id="PRO_5046005149" evidence="1">
    <location>
        <begin position="35"/>
        <end position="676"/>
    </location>
</feature>
<evidence type="ECO:0000256" key="1">
    <source>
        <dbReference type="SAM" id="SignalP"/>
    </source>
</evidence>
<comment type="caution">
    <text evidence="2">The sequence shown here is derived from an EMBL/GenBank/DDBJ whole genome shotgun (WGS) entry which is preliminary data.</text>
</comment>
<sequence length="676" mass="72978">MLNLGISKSFSKWAVILLMLAAMLSLSTANLVFAEEENPPLQGTITDENGQAIQGVELEVNSFNATEGQWDGIHGTAVTDENGHYSMVMDRSYYNNAIMFTVKGIKVVRYIHYSETSFDFQIPAVLERAEGTITLEDIEAPAPGVTVQVISRLKTSKYITLASGITDENGHYSIPYIATEYGQFTTFNANLPEGGNLTDGKTTVPVATSGAFYGYVYTDSNDTLFGAVVELGGKQFVTNASGGFAFFPPLTDDHIKVSAYGYLPFEGTIGSVPMKIVLPVSSYPTVEAIPEREPDANGWYNHDVLVEFKAEDADDSQPLVVDPHKLVQTEGANQIISGTATDSTGLTGYGEVSISLDKTSPTTVAALTPVTPDGGSGWYKQSVGIQLTASDGLSGVASTEYSMDDGSTWLPYAGTLSLDTEGTHHMKYRSTDTADNVESVKSISIPIDRTAPVIQIISPQETDYNVASDIKVRYTLTDHLSGVDLSRTSAKLDGQAVKYGDATPLYTMTLGQHTLTVTSSDGAGNVSSAAVTFRTYTNLTTLEALVTRFTNNGWITAKTAKSLQKQLEKGDLGAFIHEVEKSRNGKGVTKEAVQYLLRDAHSILDSLILLVNQYTQDQSIKRASVAKDLLRELNKGELKDFARTVDKQSDKHITAHAAKSLLVGLEHLLKKGNGNE</sequence>
<name>A0ABV6JEV1_9BACL</name>
<feature type="signal peptide" evidence="1">
    <location>
        <begin position="1"/>
        <end position="34"/>
    </location>
</feature>
<keyword evidence="1" id="KW-0732">Signal</keyword>
<dbReference type="Gene3D" id="3.30.1920.20">
    <property type="match status" value="1"/>
</dbReference>
<evidence type="ECO:0000313" key="2">
    <source>
        <dbReference type="EMBL" id="MFC0394445.1"/>
    </source>
</evidence>
<evidence type="ECO:0000313" key="3">
    <source>
        <dbReference type="Proteomes" id="UP001589818"/>
    </source>
</evidence>
<dbReference type="Proteomes" id="UP001589818">
    <property type="component" value="Unassembled WGS sequence"/>
</dbReference>
<protein>
    <submittedName>
        <fullName evidence="2">OmpL47-type beta-barrel domain-containing protein</fullName>
    </submittedName>
</protein>
<accession>A0ABV6JEV1</accession>
<organism evidence="2 3">
    <name type="scientific">Paenibacillus mendelii</name>
    <dbReference type="NCBI Taxonomy" id="206163"/>
    <lineage>
        <taxon>Bacteria</taxon>
        <taxon>Bacillati</taxon>
        <taxon>Bacillota</taxon>
        <taxon>Bacilli</taxon>
        <taxon>Bacillales</taxon>
        <taxon>Paenibacillaceae</taxon>
        <taxon>Paenibacillus</taxon>
    </lineage>
</organism>
<dbReference type="SUPFAM" id="SSF49464">
    <property type="entry name" value="Carboxypeptidase regulatory domain-like"/>
    <property type="match status" value="2"/>
</dbReference>
<gene>
    <name evidence="2" type="ORF">ACFFJ8_24190</name>
</gene>
<dbReference type="RefSeq" id="WP_204815585.1">
    <property type="nucleotide sequence ID" value="NZ_JANHOF010000001.1"/>
</dbReference>
<reference evidence="2 3" key="1">
    <citation type="submission" date="2024-09" db="EMBL/GenBank/DDBJ databases">
        <authorList>
            <person name="Sun Q."/>
            <person name="Mori K."/>
        </authorList>
    </citation>
    <scope>NUCLEOTIDE SEQUENCE [LARGE SCALE GENOMIC DNA]</scope>
    <source>
        <strain evidence="2 3">CCM 4839</strain>
    </source>
</reference>
<keyword evidence="3" id="KW-1185">Reference proteome</keyword>
<dbReference type="EMBL" id="JBHLVF010000041">
    <property type="protein sequence ID" value="MFC0394445.1"/>
    <property type="molecule type" value="Genomic_DNA"/>
</dbReference>